<feature type="non-terminal residue" evidence="1">
    <location>
        <position position="72"/>
    </location>
</feature>
<organism evidence="1 2">
    <name type="scientific">Aphis craccivora</name>
    <name type="common">Cowpea aphid</name>
    <dbReference type="NCBI Taxonomy" id="307492"/>
    <lineage>
        <taxon>Eukaryota</taxon>
        <taxon>Metazoa</taxon>
        <taxon>Ecdysozoa</taxon>
        <taxon>Arthropoda</taxon>
        <taxon>Hexapoda</taxon>
        <taxon>Insecta</taxon>
        <taxon>Pterygota</taxon>
        <taxon>Neoptera</taxon>
        <taxon>Paraneoptera</taxon>
        <taxon>Hemiptera</taxon>
        <taxon>Sternorrhyncha</taxon>
        <taxon>Aphidomorpha</taxon>
        <taxon>Aphidoidea</taxon>
        <taxon>Aphididae</taxon>
        <taxon>Aphidini</taxon>
        <taxon>Aphis</taxon>
        <taxon>Aphis</taxon>
    </lineage>
</organism>
<keyword evidence="1" id="KW-0540">Nuclease</keyword>
<comment type="caution">
    <text evidence="1">The sequence shown here is derived from an EMBL/GenBank/DDBJ whole genome shotgun (WGS) entry which is preliminary data.</text>
</comment>
<keyword evidence="2" id="KW-1185">Reference proteome</keyword>
<accession>A0A6G0Z840</accession>
<feature type="non-terminal residue" evidence="1">
    <location>
        <position position="1"/>
    </location>
</feature>
<evidence type="ECO:0000313" key="1">
    <source>
        <dbReference type="EMBL" id="KAF0766482.1"/>
    </source>
</evidence>
<dbReference type="Proteomes" id="UP000478052">
    <property type="component" value="Unassembled WGS sequence"/>
</dbReference>
<gene>
    <name evidence="1" type="ORF">FWK35_00025156</name>
</gene>
<protein>
    <submittedName>
        <fullName evidence="1">Endo/exonuclease/phosphatase domain-containing protein</fullName>
    </submittedName>
</protein>
<dbReference type="AlphaFoldDB" id="A0A6G0Z840"/>
<dbReference type="EMBL" id="VUJU01001181">
    <property type="protein sequence ID" value="KAF0766482.1"/>
    <property type="molecule type" value="Genomic_DNA"/>
</dbReference>
<evidence type="ECO:0000313" key="2">
    <source>
        <dbReference type="Proteomes" id="UP000478052"/>
    </source>
</evidence>
<keyword evidence="1" id="KW-0378">Hydrolase</keyword>
<dbReference type="GO" id="GO:0004527">
    <property type="term" value="F:exonuclease activity"/>
    <property type="evidence" value="ECO:0007669"/>
    <property type="project" value="UniProtKB-KW"/>
</dbReference>
<sequence length="72" mass="8345">HINLKKAKESSNTKKTESWKKFINDINPNTPIREAWEQIRLIEGIQFNETPLILIKGDKTYYSAIEKAQSLA</sequence>
<proteinExistence type="predicted"/>
<reference evidence="1 2" key="1">
    <citation type="submission" date="2019-08" db="EMBL/GenBank/DDBJ databases">
        <title>Whole genome of Aphis craccivora.</title>
        <authorList>
            <person name="Voronova N.V."/>
            <person name="Shulinski R.S."/>
            <person name="Bandarenka Y.V."/>
            <person name="Zhorov D.G."/>
            <person name="Warner D."/>
        </authorList>
    </citation>
    <scope>NUCLEOTIDE SEQUENCE [LARGE SCALE GENOMIC DNA]</scope>
    <source>
        <strain evidence="1">180601</strain>
        <tissue evidence="1">Whole Body</tissue>
    </source>
</reference>
<name>A0A6G0Z840_APHCR</name>
<keyword evidence="1" id="KW-0269">Exonuclease</keyword>